<protein>
    <submittedName>
        <fullName evidence="2">Uncharacterized protein</fullName>
    </submittedName>
</protein>
<dbReference type="OrthoDB" id="5857966at2759"/>
<feature type="region of interest" description="Disordered" evidence="1">
    <location>
        <begin position="14"/>
        <end position="35"/>
    </location>
</feature>
<dbReference type="AlphaFoldDB" id="A0A2P5DJB6"/>
<accession>A0A2P5DJB6</accession>
<reference evidence="3" key="1">
    <citation type="submission" date="2016-06" db="EMBL/GenBank/DDBJ databases">
        <title>Parallel loss of symbiosis genes in relatives of nitrogen-fixing non-legume Parasponia.</title>
        <authorList>
            <person name="Van Velzen R."/>
            <person name="Holmer R."/>
            <person name="Bu F."/>
            <person name="Rutten L."/>
            <person name="Van Zeijl A."/>
            <person name="Liu W."/>
            <person name="Santuari L."/>
            <person name="Cao Q."/>
            <person name="Sharma T."/>
            <person name="Shen D."/>
            <person name="Roswanjaya Y."/>
            <person name="Wardhani T."/>
            <person name="Kalhor M.S."/>
            <person name="Jansen J."/>
            <person name="Van den Hoogen J."/>
            <person name="Gungor B."/>
            <person name="Hartog M."/>
            <person name="Hontelez J."/>
            <person name="Verver J."/>
            <person name="Yang W.-C."/>
            <person name="Schijlen E."/>
            <person name="Repin R."/>
            <person name="Schilthuizen M."/>
            <person name="Schranz E."/>
            <person name="Heidstra R."/>
            <person name="Miyata K."/>
            <person name="Fedorova E."/>
            <person name="Kohlen W."/>
            <person name="Bisseling T."/>
            <person name="Smit S."/>
            <person name="Geurts R."/>
        </authorList>
    </citation>
    <scope>NUCLEOTIDE SEQUENCE [LARGE SCALE GENOMIC DNA]</scope>
    <source>
        <strain evidence="3">cv. WU1-14</strain>
    </source>
</reference>
<keyword evidence="3" id="KW-1185">Reference proteome</keyword>
<evidence type="ECO:0000313" key="3">
    <source>
        <dbReference type="Proteomes" id="UP000237105"/>
    </source>
</evidence>
<evidence type="ECO:0000313" key="2">
    <source>
        <dbReference type="EMBL" id="PON73387.1"/>
    </source>
</evidence>
<gene>
    <name evidence="2" type="ORF">PanWU01x14_058910</name>
</gene>
<organism evidence="2 3">
    <name type="scientific">Parasponia andersonii</name>
    <name type="common">Sponia andersonii</name>
    <dbReference type="NCBI Taxonomy" id="3476"/>
    <lineage>
        <taxon>Eukaryota</taxon>
        <taxon>Viridiplantae</taxon>
        <taxon>Streptophyta</taxon>
        <taxon>Embryophyta</taxon>
        <taxon>Tracheophyta</taxon>
        <taxon>Spermatophyta</taxon>
        <taxon>Magnoliopsida</taxon>
        <taxon>eudicotyledons</taxon>
        <taxon>Gunneridae</taxon>
        <taxon>Pentapetalae</taxon>
        <taxon>rosids</taxon>
        <taxon>fabids</taxon>
        <taxon>Rosales</taxon>
        <taxon>Cannabaceae</taxon>
        <taxon>Parasponia</taxon>
    </lineage>
</organism>
<name>A0A2P5DJB6_PARAD</name>
<proteinExistence type="predicted"/>
<dbReference type="Proteomes" id="UP000237105">
    <property type="component" value="Unassembled WGS sequence"/>
</dbReference>
<comment type="caution">
    <text evidence="2">The sequence shown here is derived from an EMBL/GenBank/DDBJ whole genome shotgun (WGS) entry which is preliminary data.</text>
</comment>
<evidence type="ECO:0000256" key="1">
    <source>
        <dbReference type="SAM" id="MobiDB-lite"/>
    </source>
</evidence>
<sequence length="35" mass="3730">MPDGSDVAIKCLVGGTGRRDNGFSAEFETPRTETD</sequence>
<dbReference type="EMBL" id="JXTB01000034">
    <property type="protein sequence ID" value="PON73387.1"/>
    <property type="molecule type" value="Genomic_DNA"/>
</dbReference>